<dbReference type="Proteomes" id="UP000324800">
    <property type="component" value="Unassembled WGS sequence"/>
</dbReference>
<dbReference type="InterPro" id="IPR006626">
    <property type="entry name" value="PbH1"/>
</dbReference>
<evidence type="ECO:0000313" key="1">
    <source>
        <dbReference type="EMBL" id="KAA6388469.1"/>
    </source>
</evidence>
<dbReference type="GO" id="GO:0000724">
    <property type="term" value="P:double-strand break repair via homologous recombination"/>
    <property type="evidence" value="ECO:0007669"/>
    <property type="project" value="TreeGrafter"/>
</dbReference>
<dbReference type="InterPro" id="IPR011050">
    <property type="entry name" value="Pectin_lyase_fold/virulence"/>
</dbReference>
<dbReference type="GO" id="GO:0043130">
    <property type="term" value="F:ubiquitin binding"/>
    <property type="evidence" value="ECO:0007669"/>
    <property type="project" value="TreeGrafter"/>
</dbReference>
<dbReference type="InterPro" id="IPR051246">
    <property type="entry name" value="WDR48"/>
</dbReference>
<gene>
    <name evidence="1" type="ORF">EZS28_016003</name>
</gene>
<dbReference type="SUPFAM" id="SSF51126">
    <property type="entry name" value="Pectin lyase-like"/>
    <property type="match status" value="1"/>
</dbReference>
<proteinExistence type="predicted"/>
<reference evidence="1 2" key="1">
    <citation type="submission" date="2019-03" db="EMBL/GenBank/DDBJ databases">
        <title>Single cell metagenomics reveals metabolic interactions within the superorganism composed of flagellate Streblomastix strix and complex community of Bacteroidetes bacteria on its surface.</title>
        <authorList>
            <person name="Treitli S.C."/>
            <person name="Kolisko M."/>
            <person name="Husnik F."/>
            <person name="Keeling P."/>
            <person name="Hampl V."/>
        </authorList>
    </citation>
    <scope>NUCLEOTIDE SEQUENCE [LARGE SCALE GENOMIC DNA]</scope>
    <source>
        <strain evidence="1">ST1C</strain>
    </source>
</reference>
<dbReference type="SMART" id="SM00710">
    <property type="entry name" value="PbH1"/>
    <property type="match status" value="7"/>
</dbReference>
<accession>A0A5J4W1R2</accession>
<evidence type="ECO:0000313" key="2">
    <source>
        <dbReference type="Proteomes" id="UP000324800"/>
    </source>
</evidence>
<dbReference type="PANTHER" id="PTHR19862">
    <property type="entry name" value="WD REPEAT-CONTAINING PROTEIN 48"/>
    <property type="match status" value="1"/>
</dbReference>
<sequence length="2250" mass="247222">MQGILLLAVKINYIICINDAKEQDTHYSELYKLDISCSYTQAIANIFFDDANVFAPNMYEPTIGPCNSCLRKEPILNLKHSQFQTIQQVLSSGQHLCLKEHQSYNRKIPNDISTERYVQKNSFNKQNLKDALVAGSSILVSSNKLLNQIASYLILYILFDILHSKHTNKIISLHLLIILFASHCFYDVSADYIDHNFVNHHEHIGLDNALGYFKIKNCTFTSCQDLNTGGGALQLYIAGSAQVFIINSTFTECITHTKGGAIYATIRVYGTLTISDSSSFVRCHADEYGGGIYAEIEDTTSKLIIREVVIFDNCDANVGGGISVKITRYGQFDAQMLHVKECTSIENAGGFYANLASRSSVIFSNDCEFVNCSTSGSGGAMYFLLNFQSPLTIFFQDVAIHECKSYNSTSQYALSGFGGGIFINSPLGYDVSSRGLNFNGMKFFNNYAEKHGQSMYIVMPGLKQFCQMGIDGEYVKGNYSDYHSNKEELVGSDISYSVFYLKSQNDIERDQKYLEDLWDVPYGSIWHVSNRVGAYTRGIDQTGCATIYSPCNTIEYALIQISVEKELSPTTPTSEKRIGITSSAFELNSPIQFNPSTSYTNVIKIMKQLYGTPTPMSGQAYLIMKKGGSSSTIENGQSGWISAIGGIELRMYEIGITTDQSIFTIPIIYVQDSYTLLELDTVTFYGINLSPTAATGAKGIVHINVNNQHLIAQNSVFENISIQGVGGNAIRFENNANSRVTATITNCQFKNINAKADSNGRGGSAIFAQQRDYGSLIIDNNCQFIQCISNKGNGGAIYIDIDFNSLFQFKINNTLIKQCQATAATTLAYPTGYGGGIFLTGTGDYDISSPPKLDFSGMRILGNTANKAGQSLYVATTELQKWCHQGTLGQFVKGNYSDGISYQNELEGIPISFDQFLILSTELFVKYQRPLEYFWTNPQDDIWHIQSGTVQSITPEDQYNCGNIDEPCNTIEYTLNEISFRKGTSQTSIISEKKIGITEGGFELINPFEFNQLSYTPIIKLMKQMYGTSSAMNDNAQLKIQKGSNDSNIESGKHGWILAFGGIELRMYEIDITTDQSILTIPVIYIQDSNTLLELDTVTFSGINLSPTSATGAKGIVHINVNNQHLIAQNSIFEDITIEGEGGNAIRFDNNANSRITASITNCSFQNINAKADSNGRGGSALFAELVDQSSLIIDINCQFIQCISTKGNGGALYIDIDFNSLSEFKINDALIKDCQTTADPTLAYPTGYGGGIFLTGTGDYDISSPPKLDFSGMRILGNTANKAGQSLYVIMSKLKELCRYGNAGQYVKGNYSDGISYQNELEGIPISFDQFLILTTEQFVKQQKPLEYFWTNPQDDIWHLQTGTDQSIEREAQQWCGNIDEPCNTIEYALEYISVRKGGSQSSIIPIKKIGITEGGFELINPFEFNQQSYTPIIKLMKQMYGTSSAINGNAEIKIKKNNDDSKEVLKQGWISAVGGIELRMYEIDITTDQSNLTIPVIYVQDSNTLLELNTVTFSGINLSPTSATGAKGIVHINVNNQHLIAQNSIFEDITIEGEGGNAIRFENNQQQTFTATLTNCQFKNINSTGESNGRGGSAIFAEIQSNCELVISGITQFDSCISTQSSGGAIYAIISGENSDLILQDSISYVNCQGASGGGISTVIIDGGSLSINGITSFNGCISTVQHGGGIHALIEGENSQILITAALTFDWCESNQNGGGIYASIQNKGTLAITQPLNIHDCSASNGGAMYLNIDFSTQIQFILTNAEILQCHAIEDPTLIYPTGYGGGIFLTGTGDFDVQSNSLNLKGINISENSADKGGQSIYIIMSQLKELCRIGIDGEYVKGNYSDAESNENELQGTPITFEQFLSLPSDQIQHIQISLKYYWALPQQDIWYIQSGTAQSIISEDQYYCGKIDEPCESIEHALKQISVRKGGSESSDVSEKQIRITEGGFELTNPIELNPSITHTNKIIIMKQLYGTSSAMNDNAQLKIQKGDQSKLIIPIIYIDGLNSFLELNSVTFSGVNLSPTSEAKGIIHININNQQFNIQNCSFEDIQIENKGGNTIRLMNDNSFPFSSIIKNTLFKNIHSVCDSKGQGGSAIYAEIRDKTKIIFDDNCQFIQCVSNQGNGGAMHLDIDFESQFFFIINNTLIQDCQAKADSTSSYPSGYGGGIFLTGYGDYSTYQNLLYFKGLKIYGNIADYGGQSLYVSMINVVEWCKFGDFGEYVKGNYSDAYSNLSDIEGIAVNQSTF</sequence>
<comment type="caution">
    <text evidence="1">The sequence shown here is derived from an EMBL/GenBank/DDBJ whole genome shotgun (WGS) entry which is preliminary data.</text>
</comment>
<protein>
    <submittedName>
        <fullName evidence="1">Uncharacterized protein</fullName>
    </submittedName>
</protein>
<organism evidence="1 2">
    <name type="scientific">Streblomastix strix</name>
    <dbReference type="NCBI Taxonomy" id="222440"/>
    <lineage>
        <taxon>Eukaryota</taxon>
        <taxon>Metamonada</taxon>
        <taxon>Preaxostyla</taxon>
        <taxon>Oxymonadida</taxon>
        <taxon>Streblomastigidae</taxon>
        <taxon>Streblomastix</taxon>
    </lineage>
</organism>
<feature type="non-terminal residue" evidence="1">
    <location>
        <position position="2250"/>
    </location>
</feature>
<name>A0A5J4W1R2_9EUKA</name>
<dbReference type="PANTHER" id="PTHR19862:SF14">
    <property type="entry name" value="WD REPEAT-CONTAINING PROTEIN 48"/>
    <property type="match status" value="1"/>
</dbReference>
<dbReference type="EMBL" id="SNRW01003970">
    <property type="protein sequence ID" value="KAA6388469.1"/>
    <property type="molecule type" value="Genomic_DNA"/>
</dbReference>